<sequence>MNSMSNPRFNPDIFVRQRMQLPGGEEDFRFPKSGVYTSLQISLSPHAIDGLVKGLEANQRLILFLKNTEYNSHFKISFRATEAREV</sequence>
<dbReference type="HOGENOM" id="CLU_2501881_0_0_1"/>
<dbReference type="AlphaFoldDB" id="A0A0E0RBR3"/>
<dbReference type="Gramene" id="ORUFI11G23720.1">
    <property type="protein sequence ID" value="ORUFI11G23720.1"/>
    <property type="gene ID" value="ORUFI11G23720"/>
</dbReference>
<organism evidence="1 2">
    <name type="scientific">Oryza rufipogon</name>
    <name type="common">Brownbeard rice</name>
    <name type="synonym">Asian wild rice</name>
    <dbReference type="NCBI Taxonomy" id="4529"/>
    <lineage>
        <taxon>Eukaryota</taxon>
        <taxon>Viridiplantae</taxon>
        <taxon>Streptophyta</taxon>
        <taxon>Embryophyta</taxon>
        <taxon>Tracheophyta</taxon>
        <taxon>Spermatophyta</taxon>
        <taxon>Magnoliopsida</taxon>
        <taxon>Liliopsida</taxon>
        <taxon>Poales</taxon>
        <taxon>Poaceae</taxon>
        <taxon>BOP clade</taxon>
        <taxon>Oryzoideae</taxon>
        <taxon>Oryzeae</taxon>
        <taxon>Oryzinae</taxon>
        <taxon>Oryza</taxon>
    </lineage>
</organism>
<accession>A0A0E0RBR3</accession>
<reference evidence="2" key="1">
    <citation type="submission" date="2013-06" db="EMBL/GenBank/DDBJ databases">
        <authorList>
            <person name="Zhao Q."/>
        </authorList>
    </citation>
    <scope>NUCLEOTIDE SEQUENCE</scope>
    <source>
        <strain evidence="2">cv. W1943</strain>
    </source>
</reference>
<reference evidence="1" key="2">
    <citation type="submission" date="2015-06" db="UniProtKB">
        <authorList>
            <consortium name="EnsemblPlants"/>
        </authorList>
    </citation>
    <scope>IDENTIFICATION</scope>
</reference>
<name>A0A0E0RBR3_ORYRU</name>
<dbReference type="Proteomes" id="UP000008022">
    <property type="component" value="Unassembled WGS sequence"/>
</dbReference>
<evidence type="ECO:0000313" key="1">
    <source>
        <dbReference type="EnsemblPlants" id="ORUFI11G23720.1"/>
    </source>
</evidence>
<proteinExistence type="predicted"/>
<dbReference type="EnsemblPlants" id="ORUFI11G23720.1">
    <property type="protein sequence ID" value="ORUFI11G23720.1"/>
    <property type="gene ID" value="ORUFI11G23720"/>
</dbReference>
<keyword evidence="2" id="KW-1185">Reference proteome</keyword>
<evidence type="ECO:0000313" key="2">
    <source>
        <dbReference type="Proteomes" id="UP000008022"/>
    </source>
</evidence>
<protein>
    <submittedName>
        <fullName evidence="1">Uncharacterized protein</fullName>
    </submittedName>
</protein>